<keyword evidence="12" id="KW-0325">Glycoprotein</keyword>
<dbReference type="Pfam" id="PF15410">
    <property type="entry name" value="PH_9"/>
    <property type="match status" value="1"/>
</dbReference>
<feature type="region of interest" description="Disordered" evidence="19">
    <location>
        <begin position="2042"/>
        <end position="2145"/>
    </location>
</feature>
<feature type="coiled-coil region" evidence="18">
    <location>
        <begin position="455"/>
        <end position="489"/>
    </location>
</feature>
<feature type="coiled-coil region" evidence="18">
    <location>
        <begin position="1374"/>
        <end position="1401"/>
    </location>
</feature>
<dbReference type="InterPro" id="IPR016343">
    <property type="entry name" value="Spectrin_bsu"/>
</dbReference>
<dbReference type="FunFam" id="1.20.58.60:FF:000158">
    <property type="entry name" value="Spectrin beta chain"/>
    <property type="match status" value="1"/>
</dbReference>
<dbReference type="FunFam" id="1.20.58.60:FF:000083">
    <property type="entry name" value="Spectrin beta chain"/>
    <property type="match status" value="1"/>
</dbReference>
<dbReference type="FunFam" id="1.20.58.60:FF:000153">
    <property type="entry name" value="Spectrin beta chain"/>
    <property type="match status" value="1"/>
</dbReference>
<evidence type="ECO:0000256" key="7">
    <source>
        <dbReference type="ARBA" id="ARBA00022490"/>
    </source>
</evidence>
<dbReference type="GO" id="GO:0051693">
    <property type="term" value="P:actin filament capping"/>
    <property type="evidence" value="ECO:0007669"/>
    <property type="project" value="UniProtKB-UniRule"/>
</dbReference>
<dbReference type="GO" id="GO:0005829">
    <property type="term" value="C:cytosol"/>
    <property type="evidence" value="ECO:0007669"/>
    <property type="project" value="UniProtKB-SubCell"/>
</dbReference>
<keyword evidence="13 17" id="KW-0009">Actin-binding</keyword>
<feature type="domain" description="Calponin-homology (CH)" evidence="21">
    <location>
        <begin position="52"/>
        <end position="156"/>
    </location>
</feature>
<dbReference type="PROSITE" id="PS50021">
    <property type="entry name" value="CH"/>
    <property type="match status" value="2"/>
</dbReference>
<protein>
    <recommendedName>
        <fullName evidence="17">Spectrin beta chain</fullName>
    </recommendedName>
</protein>
<dbReference type="EMBL" id="DYDO01000004">
    <property type="protein sequence ID" value="DBA27142.1"/>
    <property type="molecule type" value="Genomic_DNA"/>
</dbReference>
<dbReference type="InterPro" id="IPR001715">
    <property type="entry name" value="CH_dom"/>
</dbReference>
<keyword evidence="6" id="KW-1003">Cell membrane</keyword>
<comment type="caution">
    <text evidence="22">The sequence shown here is derived from an EMBL/GenBank/DDBJ whole genome shotgun (WGS) entry which is preliminary data.</text>
</comment>
<gene>
    <name evidence="22" type="ORF">GDO54_011317</name>
</gene>
<dbReference type="FunFam" id="1.20.58.60:FF:000028">
    <property type="entry name" value="Spectrin beta chain"/>
    <property type="match status" value="1"/>
</dbReference>
<reference evidence="22" key="1">
    <citation type="thesis" date="2020" institute="ProQuest LLC" country="789 East Eisenhower Parkway, Ann Arbor, MI, USA">
        <title>Comparative Genomics and Chromosome Evolution.</title>
        <authorList>
            <person name="Mudd A.B."/>
        </authorList>
    </citation>
    <scope>NUCLEOTIDE SEQUENCE</scope>
    <source>
        <strain evidence="22">1538</strain>
        <tissue evidence="22">Blood</tissue>
    </source>
</reference>
<dbReference type="FunFam" id="2.30.29.30:FF:000024">
    <property type="entry name" value="Spectrin beta chain"/>
    <property type="match status" value="1"/>
</dbReference>
<keyword evidence="11" id="KW-0472">Membrane</keyword>
<evidence type="ECO:0000313" key="22">
    <source>
        <dbReference type="EMBL" id="DBA27142.1"/>
    </source>
</evidence>
<dbReference type="GO" id="GO:0031430">
    <property type="term" value="C:M band"/>
    <property type="evidence" value="ECO:0007669"/>
    <property type="project" value="UniProtKB-SubCell"/>
</dbReference>
<evidence type="ECO:0000256" key="12">
    <source>
        <dbReference type="ARBA" id="ARBA00023180"/>
    </source>
</evidence>
<dbReference type="FunFam" id="1.10.418.10:FF:000003">
    <property type="entry name" value="Spectrin beta chain"/>
    <property type="match status" value="1"/>
</dbReference>
<feature type="compositionally biased region" description="Polar residues" evidence="19">
    <location>
        <begin position="2076"/>
        <end position="2086"/>
    </location>
</feature>
<dbReference type="Gene3D" id="1.20.58.60">
    <property type="match status" value="12"/>
</dbReference>
<comment type="similarity">
    <text evidence="4 17">Belongs to the spectrin family.</text>
</comment>
<dbReference type="GO" id="GO:0021556">
    <property type="term" value="P:central nervous system formation"/>
    <property type="evidence" value="ECO:0007669"/>
    <property type="project" value="UniProtKB-ARBA"/>
</dbReference>
<feature type="domain" description="PH" evidence="20">
    <location>
        <begin position="2147"/>
        <end position="2257"/>
    </location>
</feature>
<dbReference type="CDD" id="cd10571">
    <property type="entry name" value="PH_beta_spectrin"/>
    <property type="match status" value="1"/>
</dbReference>
<evidence type="ECO:0000256" key="9">
    <source>
        <dbReference type="ARBA" id="ARBA00022737"/>
    </source>
</evidence>
<dbReference type="GO" id="GO:0005543">
    <property type="term" value="F:phospholipid binding"/>
    <property type="evidence" value="ECO:0007669"/>
    <property type="project" value="InterPro"/>
</dbReference>
<evidence type="ECO:0000256" key="10">
    <source>
        <dbReference type="ARBA" id="ARBA00022860"/>
    </source>
</evidence>
<feature type="coiled-coil region" evidence="18">
    <location>
        <begin position="943"/>
        <end position="984"/>
    </location>
</feature>
<dbReference type="SUPFAM" id="SSF46966">
    <property type="entry name" value="Spectrin repeat"/>
    <property type="match status" value="13"/>
</dbReference>
<dbReference type="GO" id="GO:0003779">
    <property type="term" value="F:actin binding"/>
    <property type="evidence" value="ECO:0007669"/>
    <property type="project" value="UniProtKB-KW"/>
</dbReference>
<feature type="domain" description="Calponin-homology (CH)" evidence="21">
    <location>
        <begin position="171"/>
        <end position="276"/>
    </location>
</feature>
<dbReference type="FunFam" id="1.20.58.60:FF:000105">
    <property type="entry name" value="Spectrin beta chain"/>
    <property type="match status" value="1"/>
</dbReference>
<dbReference type="FunFam" id="1.20.58.60:FF:000033">
    <property type="entry name" value="Spectrin beta chain"/>
    <property type="match status" value="1"/>
</dbReference>
<keyword evidence="8" id="KW-0597">Phosphoprotein</keyword>
<dbReference type="CDD" id="cd00176">
    <property type="entry name" value="SPEC"/>
    <property type="match status" value="8"/>
</dbReference>
<feature type="region of interest" description="Disordered" evidence="19">
    <location>
        <begin position="2260"/>
        <end position="2313"/>
    </location>
</feature>
<keyword evidence="14 17" id="KW-0206">Cytoskeleton</keyword>
<accession>A0AAV3AWL2</accession>
<evidence type="ECO:0000256" key="3">
    <source>
        <dbReference type="ARBA" id="ARBA00004514"/>
    </source>
</evidence>
<dbReference type="GO" id="GO:0005516">
    <property type="term" value="F:calmodulin binding"/>
    <property type="evidence" value="ECO:0007669"/>
    <property type="project" value="UniProtKB-KW"/>
</dbReference>
<dbReference type="FunFam" id="1.20.58.60:FF:000019">
    <property type="entry name" value="Spectrin beta chain"/>
    <property type="match status" value="1"/>
</dbReference>
<keyword evidence="5 17" id="KW-0117">Actin capping</keyword>
<evidence type="ECO:0000256" key="19">
    <source>
        <dbReference type="SAM" id="MobiDB-lite"/>
    </source>
</evidence>
<dbReference type="Pfam" id="PF00307">
    <property type="entry name" value="CH"/>
    <property type="match status" value="2"/>
</dbReference>
<dbReference type="FunFam" id="1.20.58.60:FF:000099">
    <property type="entry name" value="Spectrin beta chain"/>
    <property type="match status" value="1"/>
</dbReference>
<dbReference type="PANTHER" id="PTHR11915">
    <property type="entry name" value="SPECTRIN/FILAMIN RELATED CYTOSKELETAL PROTEIN"/>
    <property type="match status" value="1"/>
</dbReference>
<keyword evidence="18" id="KW-0175">Coiled coil</keyword>
<dbReference type="InterPro" id="IPR002017">
    <property type="entry name" value="Spectrin_repeat"/>
</dbReference>
<evidence type="ECO:0000256" key="14">
    <source>
        <dbReference type="ARBA" id="ARBA00023212"/>
    </source>
</evidence>
<dbReference type="PROSITE" id="PS00019">
    <property type="entry name" value="ACTININ_1"/>
    <property type="match status" value="1"/>
</dbReference>
<dbReference type="SUPFAM" id="SSF50729">
    <property type="entry name" value="PH domain-like"/>
    <property type="match status" value="1"/>
</dbReference>
<dbReference type="InterPro" id="IPR036872">
    <property type="entry name" value="CH_dom_sf"/>
</dbReference>
<dbReference type="SUPFAM" id="SSF47576">
    <property type="entry name" value="Calponin-homology domain, CH-domain"/>
    <property type="match status" value="1"/>
</dbReference>
<name>A0AAV3AWL2_PYXAD</name>
<dbReference type="InterPro" id="IPR011993">
    <property type="entry name" value="PH-like_dom_sf"/>
</dbReference>
<evidence type="ECO:0000256" key="15">
    <source>
        <dbReference type="ARBA" id="ARBA00037833"/>
    </source>
</evidence>
<evidence type="ECO:0000256" key="18">
    <source>
        <dbReference type="SAM" id="Coils"/>
    </source>
</evidence>
<evidence type="ECO:0000256" key="2">
    <source>
        <dbReference type="ARBA" id="ARBA00004413"/>
    </source>
</evidence>
<evidence type="ECO:0000259" key="21">
    <source>
        <dbReference type="PROSITE" id="PS50021"/>
    </source>
</evidence>
<dbReference type="Gene3D" id="2.30.29.30">
    <property type="entry name" value="Pleckstrin-homology domain (PH domain)/Phosphotyrosine-binding domain (PTB)"/>
    <property type="match status" value="1"/>
</dbReference>
<dbReference type="FunFam" id="1.10.418.10:FF:000004">
    <property type="entry name" value="Spectrin beta chain"/>
    <property type="match status" value="1"/>
</dbReference>
<dbReference type="FunFam" id="1.20.58.60:FF:000011">
    <property type="entry name" value="Spectrin beta chain"/>
    <property type="match status" value="1"/>
</dbReference>
<evidence type="ECO:0000256" key="11">
    <source>
        <dbReference type="ARBA" id="ARBA00023136"/>
    </source>
</evidence>
<dbReference type="CDD" id="cd21248">
    <property type="entry name" value="CH_SPTB_like_rpt2"/>
    <property type="match status" value="1"/>
</dbReference>
<dbReference type="InterPro" id="IPR001605">
    <property type="entry name" value="PH_dom-spectrin-type"/>
</dbReference>
<dbReference type="PROSITE" id="PS00020">
    <property type="entry name" value="ACTININ_2"/>
    <property type="match status" value="1"/>
</dbReference>
<keyword evidence="10" id="KW-0112">Calmodulin-binding</keyword>
<feature type="compositionally biased region" description="Polar residues" evidence="19">
    <location>
        <begin position="2095"/>
        <end position="2108"/>
    </location>
</feature>
<dbReference type="GO" id="GO:0005200">
    <property type="term" value="F:structural constituent of cytoskeleton"/>
    <property type="evidence" value="ECO:0007669"/>
    <property type="project" value="UniProtKB-UniRule"/>
</dbReference>
<comment type="subcellular location">
    <subcellularLocation>
        <location evidence="2">Cell membrane</location>
        <topology evidence="2">Peripheral membrane protein</topology>
        <orientation evidence="2">Cytoplasmic side</orientation>
    </subcellularLocation>
    <subcellularLocation>
        <location evidence="1">Cytoplasm</location>
        <location evidence="1">Cytoskeleton</location>
    </subcellularLocation>
    <subcellularLocation>
        <location evidence="3">Cytoplasm</location>
        <location evidence="3">Cytosol</location>
    </subcellularLocation>
    <subcellularLocation>
        <location evidence="15">Cytoplasm</location>
        <location evidence="15">Myofibril</location>
        <location evidence="15">Sarcomere</location>
        <location evidence="15">M line</location>
    </subcellularLocation>
</comment>
<dbReference type="PROSITE" id="PS50003">
    <property type="entry name" value="PH_DOMAIN"/>
    <property type="match status" value="1"/>
</dbReference>
<dbReference type="Gene3D" id="1.10.418.10">
    <property type="entry name" value="Calponin-like domain"/>
    <property type="match status" value="2"/>
</dbReference>
<dbReference type="SMART" id="SM00033">
    <property type="entry name" value="CH"/>
    <property type="match status" value="2"/>
</dbReference>
<evidence type="ECO:0000256" key="16">
    <source>
        <dbReference type="ARBA" id="ARBA00053223"/>
    </source>
</evidence>
<dbReference type="InterPro" id="IPR018159">
    <property type="entry name" value="Spectrin/alpha-actinin"/>
</dbReference>
<evidence type="ECO:0000256" key="8">
    <source>
        <dbReference type="ARBA" id="ARBA00022553"/>
    </source>
</evidence>
<keyword evidence="23" id="KW-1185">Reference proteome</keyword>
<organism evidence="22 23">
    <name type="scientific">Pyxicephalus adspersus</name>
    <name type="common">African bullfrog</name>
    <dbReference type="NCBI Taxonomy" id="30357"/>
    <lineage>
        <taxon>Eukaryota</taxon>
        <taxon>Metazoa</taxon>
        <taxon>Chordata</taxon>
        <taxon>Craniata</taxon>
        <taxon>Vertebrata</taxon>
        <taxon>Euteleostomi</taxon>
        <taxon>Amphibia</taxon>
        <taxon>Batrachia</taxon>
        <taxon>Anura</taxon>
        <taxon>Neobatrachia</taxon>
        <taxon>Ranoidea</taxon>
        <taxon>Pyxicephalidae</taxon>
        <taxon>Pyxicephalinae</taxon>
        <taxon>Pyxicephalus</taxon>
    </lineage>
</organism>
<evidence type="ECO:0000256" key="5">
    <source>
        <dbReference type="ARBA" id="ARBA00022467"/>
    </source>
</evidence>
<dbReference type="Pfam" id="PF00435">
    <property type="entry name" value="Spectrin"/>
    <property type="match status" value="16"/>
</dbReference>
<evidence type="ECO:0000259" key="20">
    <source>
        <dbReference type="PROSITE" id="PS50003"/>
    </source>
</evidence>
<dbReference type="Proteomes" id="UP001181693">
    <property type="component" value="Unassembled WGS sequence"/>
</dbReference>
<evidence type="ECO:0000256" key="4">
    <source>
        <dbReference type="ARBA" id="ARBA00006826"/>
    </source>
</evidence>
<dbReference type="GO" id="GO:0072659">
    <property type="term" value="P:protein localization to plasma membrane"/>
    <property type="evidence" value="ECO:0007669"/>
    <property type="project" value="UniProtKB-ARBA"/>
</dbReference>
<sequence length="2313" mass="269224">MTAVATDYDNIEIQQQYSDVNNRWDDEWDNENSSARLFERSRIKALADEREAVQKKTFTKWVNSHLARVSCRITDLYADLRDGRMLIKLLEVLSGERLPKPTKGRMRIHCLENVDKALQFLKEQRVHLENMGSHDIVDGNHRLTLGLIWTIILRFQIQDISVETEDNKEKKSAKDALLLWCQMKTAGYPNVNIHNFTTSWRDGMAFNALIHKHRPDLIDFDKLKKSNAHYNLQNAFNLAEQHLGLTKLLDPEDISVDHPDEKSIITYVVTYYHYFSKMKALAVEGKRIGKVLDNAIETEKMIEKYESLASDLLEWIEQTIIILNNRKFANSLVGVQQQLQAFNTYRTVEKPPKFTEKGNLEVLLFTIQSKMRANNQKVYMPREGKLISDINKAWERLEKAEHERELALRNELIRQEKLEQLARRFDRKAAMRETWLSENQRLVSQDNFGFDLPAVEAATKKHEAIETDIAAYEERVQAVVAVARELETENYHDIKRITARKDNVIRLWEYLLELLRARRQRLEMNLGMQKVFQEMLYIMDWMDEMKVLLLSQDYGKHLLGVEDLLQKHALVEADIAIQAERVRAVNASAQKFAAGGEGYKPCDPQIIRDRIAHMEFCYQELCQLAAERRARLEESRRLWKFFWEMAEEEGWIREKEQILSSDDYGKDLTSVIRLLCKHKAFEDEMSGRSGHLLQTIKEGEEMIAEEHFGSEKIRERIKDIQEQWANLEQLSAIRKKRLEETSSFHQFQADADDIDAWMLDILKIVSSNDVGHDEFSTQSLVKKHKDVAEEITSYRATIDALHEQAASLPPEQFESNEVQGRLSGIEERYKELAELTKLRKQALQDALTLYKMFSEADACELWIVEKEQWLNHLQIPEKLEDLEVIQHRWGQFRELVDRTKDALSSVLSIQNYHLECNETKSWIREKTKVIESTQDLGNDLAGVMALQRKLTGMERDLAAIEAKLSDLQKEAEKLEAEHPDQAQAIMSRLAEINEVWEEMKTTLKNREESLGEASKLQQFLRDLDDFQSWLSRTQTAIASEDMPNTLAEAEKLLTQHENIKNEINNYEEDYQKMRDMGEMVTQGQTDAQYMFLRQRLQALDTGWNELHKMWENRQNLLSQSHAYQLFLRDTKQAEAFLNNQEYVLAHTEMPTNLEAAEAAIKKQEDFMTTMDASEEKINAVVDTGRRLVNDGNINSDKIEEKVDSIDSRHKRNREAANDLLSRLKDNREMQKFLQDCQELSLWINEKMLTARDMSYDEARNLHSKWLKHQAFMAELASNKEWLDKIEKEGNQLIVEKPETEPIVREKMTALHEMWEELETTTQTKAQRLFDANKAELFTQSCADLDKWLHGLESQIQSDDYGKDLTSVNILLKKQQMLENQMDVRKKEVEELESQAQALSQEGKSPDEVDGQRIVVEKRFIDLLAPLNERKKYLLASKEIHQFNRDVEDEILWVQERMPLATSTDHGHNLQTVQLLIKKNQTLQKEIQGHQHRNDDIFERSQKILEDGSLNAEAIQQRLSDLQTLWNLLIEETEKRHRRLEEAHKAQQYYFDAAEAEAWMSEQELYMMSEEKAKDEQSAVSMLKKHQILEQAVEDYAETVHQLSKTSRSLVADEHPESERISMRQSQVDKLYAGLKDLSEERRGKLDERHRLFQLNREVDDLEQWIAEREVVAGSHELGQDYEHVTMLQERFREFARDTGHIGQERVDTVNRMADDLINSGHSDAATIAEWKDGLNEAWADLLELIDTRTQILAASYELHKFYHDAKEILGRIQDKHKKLPEELGRDQNTVETLQRMHTTFEHDIQALGTQVRQLQEDATRLQAAYAGDKADDIQKRESEVLEAWKALLDACEGRRLRLADTGDKFRFFSMVRDLMLWMEDVIRLIEAQEKPRDVSSVELLMNNHQGIKAEIDARNDSFTTCIELGKSLLARKHYATEEIKERLLQLTEKRKEMIDKWEDRWEWLRLILEVHQFSRDASVAEAWLYGQEPYLSSREIGQSVDEVEKLIKRHEAFEKSAATWDERFSALERLTTLELLEVRRLQEEEERKRKPPTPELSPKVSEEESPQQWDGKEGEQISQNGLPSDQDSPRMGENAETNEMVNGSTEQRSSSKESSPIPSPTADRKSKSGMQPQTAATLPAKTQEIPSAQFEGILHRKHEWETHNKKASNRSWHNVYCVINNQEMGFYKDAKAAASNVPYHNEVPVNLKEAVCEVATDYKKKKHVFKLKLNDGNEYLFQAKDDEEMNTWIQAITNAISSDKTEVSLSTQSTPASSRAQTLPASVTVTTESSPGKREKDKEKDKEKRFSLFGKKK</sequence>
<dbReference type="InterPro" id="IPR041681">
    <property type="entry name" value="PH_9"/>
</dbReference>
<comment type="function">
    <text evidence="16">Fodrin, which seems to be involved in secretion, interacts with calmodulin in a calcium-dependent manner and is thus candidate for the calcium-dependent movement of the cytoskeleton at the membrane. Plays a critical role in central nervous system development and function.</text>
</comment>
<evidence type="ECO:0000313" key="23">
    <source>
        <dbReference type="Proteomes" id="UP001181693"/>
    </source>
</evidence>
<dbReference type="InterPro" id="IPR001589">
    <property type="entry name" value="Actinin_actin-bd_CS"/>
</dbReference>
<dbReference type="SMART" id="SM00233">
    <property type="entry name" value="PH"/>
    <property type="match status" value="1"/>
</dbReference>
<proteinExistence type="inferred from homology"/>
<keyword evidence="9" id="KW-0677">Repeat</keyword>
<feature type="compositionally biased region" description="Polar residues" evidence="19">
    <location>
        <begin position="2260"/>
        <end position="2290"/>
    </location>
</feature>
<dbReference type="FunFam" id="1.20.58.60:FF:000018">
    <property type="entry name" value="Spectrin beta chain"/>
    <property type="match status" value="1"/>
</dbReference>
<feature type="compositionally biased region" description="Basic and acidic residues" evidence="19">
    <location>
        <begin position="2291"/>
        <end position="2306"/>
    </location>
</feature>
<dbReference type="PIRSF" id="PIRSF002297">
    <property type="entry name" value="Spectrin_beta_subunit"/>
    <property type="match status" value="1"/>
</dbReference>
<keyword evidence="7 17" id="KW-0963">Cytoplasm</keyword>
<dbReference type="GO" id="GO:0008091">
    <property type="term" value="C:spectrin"/>
    <property type="evidence" value="ECO:0007669"/>
    <property type="project" value="InterPro"/>
</dbReference>
<evidence type="ECO:0000256" key="6">
    <source>
        <dbReference type="ARBA" id="ARBA00022475"/>
    </source>
</evidence>
<dbReference type="PRINTS" id="PR00683">
    <property type="entry name" value="SPECTRINPH"/>
</dbReference>
<dbReference type="SMART" id="SM00150">
    <property type="entry name" value="SPEC"/>
    <property type="match status" value="16"/>
</dbReference>
<evidence type="ECO:0000256" key="1">
    <source>
        <dbReference type="ARBA" id="ARBA00004245"/>
    </source>
</evidence>
<evidence type="ECO:0000256" key="13">
    <source>
        <dbReference type="ARBA" id="ARBA00023203"/>
    </source>
</evidence>
<feature type="coiled-coil region" evidence="18">
    <location>
        <begin position="1046"/>
        <end position="1076"/>
    </location>
</feature>
<dbReference type="GO" id="GO:0005886">
    <property type="term" value="C:plasma membrane"/>
    <property type="evidence" value="ECO:0007669"/>
    <property type="project" value="UniProtKB-SubCell"/>
</dbReference>
<dbReference type="GO" id="GO:0005634">
    <property type="term" value="C:nucleus"/>
    <property type="evidence" value="ECO:0007669"/>
    <property type="project" value="UniProtKB-ARBA"/>
</dbReference>
<evidence type="ECO:0000256" key="17">
    <source>
        <dbReference type="PIRNR" id="PIRNR002297"/>
    </source>
</evidence>
<dbReference type="InterPro" id="IPR001849">
    <property type="entry name" value="PH_domain"/>
</dbReference>